<dbReference type="SMART" id="SM00345">
    <property type="entry name" value="HTH_GNTR"/>
    <property type="match status" value="1"/>
</dbReference>
<dbReference type="GO" id="GO:0045892">
    <property type="term" value="P:negative regulation of DNA-templated transcription"/>
    <property type="evidence" value="ECO:0007669"/>
    <property type="project" value="TreeGrafter"/>
</dbReference>
<dbReference type="SMART" id="SM00866">
    <property type="entry name" value="UTRA"/>
    <property type="match status" value="1"/>
</dbReference>
<dbReference type="Gene3D" id="3.40.1410.10">
    <property type="entry name" value="Chorismate lyase-like"/>
    <property type="match status" value="1"/>
</dbReference>
<dbReference type="SUPFAM" id="SSF46785">
    <property type="entry name" value="Winged helix' DNA-binding domain"/>
    <property type="match status" value="1"/>
</dbReference>
<dbReference type="SUPFAM" id="SSF64288">
    <property type="entry name" value="Chorismate lyase-like"/>
    <property type="match status" value="1"/>
</dbReference>
<dbReference type="GO" id="GO:0003677">
    <property type="term" value="F:DNA binding"/>
    <property type="evidence" value="ECO:0007669"/>
    <property type="project" value="UniProtKB-KW"/>
</dbReference>
<dbReference type="InterPro" id="IPR036390">
    <property type="entry name" value="WH_DNA-bd_sf"/>
</dbReference>
<accession>A0A6J4RWX1</accession>
<keyword evidence="3" id="KW-0804">Transcription</keyword>
<dbReference type="InterPro" id="IPR050679">
    <property type="entry name" value="Bact_HTH_transcr_reg"/>
</dbReference>
<dbReference type="InterPro" id="IPR028978">
    <property type="entry name" value="Chorismate_lyase_/UTRA_dom_sf"/>
</dbReference>
<evidence type="ECO:0000313" key="5">
    <source>
        <dbReference type="EMBL" id="CAA9479205.1"/>
    </source>
</evidence>
<dbReference type="PANTHER" id="PTHR44846:SF17">
    <property type="entry name" value="GNTR-FAMILY TRANSCRIPTIONAL REGULATOR"/>
    <property type="match status" value="1"/>
</dbReference>
<evidence type="ECO:0000256" key="1">
    <source>
        <dbReference type="ARBA" id="ARBA00023015"/>
    </source>
</evidence>
<protein>
    <recommendedName>
        <fullName evidence="4">HTH gntR-type domain-containing protein</fullName>
    </recommendedName>
</protein>
<dbReference type="PRINTS" id="PR00035">
    <property type="entry name" value="HTHGNTR"/>
</dbReference>
<dbReference type="InterPro" id="IPR036388">
    <property type="entry name" value="WH-like_DNA-bd_sf"/>
</dbReference>
<reference evidence="5" key="1">
    <citation type="submission" date="2020-02" db="EMBL/GenBank/DDBJ databases">
        <authorList>
            <person name="Meier V. D."/>
        </authorList>
    </citation>
    <scope>NUCLEOTIDE SEQUENCE</scope>
    <source>
        <strain evidence="5">AVDCRST_MAG53</strain>
    </source>
</reference>
<feature type="domain" description="HTH gntR-type" evidence="4">
    <location>
        <begin position="1"/>
        <end position="54"/>
    </location>
</feature>
<evidence type="ECO:0000259" key="4">
    <source>
        <dbReference type="PROSITE" id="PS50949"/>
    </source>
</evidence>
<organism evidence="5">
    <name type="scientific">uncultured Solirubrobacteraceae bacterium</name>
    <dbReference type="NCBI Taxonomy" id="1162706"/>
    <lineage>
        <taxon>Bacteria</taxon>
        <taxon>Bacillati</taxon>
        <taxon>Actinomycetota</taxon>
        <taxon>Thermoleophilia</taxon>
        <taxon>Solirubrobacterales</taxon>
        <taxon>Solirubrobacteraceae</taxon>
        <taxon>environmental samples</taxon>
    </lineage>
</organism>
<dbReference type="EMBL" id="CADCVR010000020">
    <property type="protein sequence ID" value="CAA9479205.1"/>
    <property type="molecule type" value="Genomic_DNA"/>
</dbReference>
<dbReference type="PANTHER" id="PTHR44846">
    <property type="entry name" value="MANNOSYL-D-GLYCERATE TRANSPORT/METABOLISM SYSTEM REPRESSOR MNGR-RELATED"/>
    <property type="match status" value="1"/>
</dbReference>
<evidence type="ECO:0000256" key="3">
    <source>
        <dbReference type="ARBA" id="ARBA00023163"/>
    </source>
</evidence>
<keyword evidence="2" id="KW-0238">DNA-binding</keyword>
<dbReference type="CDD" id="cd07377">
    <property type="entry name" value="WHTH_GntR"/>
    <property type="match status" value="1"/>
</dbReference>
<proteinExistence type="predicted"/>
<keyword evidence="1" id="KW-0805">Transcription regulation</keyword>
<sequence length="222" mass="23900">MREGGFPGGKLPPEERLARDMGVSRATIRAALQSLAEDGIVSRRRRHGTVINEQVLRGSVALNRFASFRDLVEQSGFACTVEPIGRDIAAPGAEVAALIGLETDEECLLIERLLRADGEPVVTVADAVPAPLLRGDLEALSDEESTFAFIARNTDTAVDHSVLEIVPSVATDDRPRHLGLPGGTPYAELREVLFSPGGDAVAFSRIAVDVRRIRLTLARREA</sequence>
<dbReference type="Pfam" id="PF00392">
    <property type="entry name" value="GntR"/>
    <property type="match status" value="1"/>
</dbReference>
<dbReference type="AlphaFoldDB" id="A0A6J4RWX1"/>
<dbReference type="Pfam" id="PF07702">
    <property type="entry name" value="UTRA"/>
    <property type="match status" value="1"/>
</dbReference>
<name>A0A6J4RWX1_9ACTN</name>
<dbReference type="InterPro" id="IPR011663">
    <property type="entry name" value="UTRA"/>
</dbReference>
<dbReference type="GO" id="GO:0003700">
    <property type="term" value="F:DNA-binding transcription factor activity"/>
    <property type="evidence" value="ECO:0007669"/>
    <property type="project" value="InterPro"/>
</dbReference>
<dbReference type="PROSITE" id="PS50949">
    <property type="entry name" value="HTH_GNTR"/>
    <property type="match status" value="1"/>
</dbReference>
<dbReference type="InterPro" id="IPR000524">
    <property type="entry name" value="Tscrpt_reg_HTH_GntR"/>
</dbReference>
<gene>
    <name evidence="5" type="ORF">AVDCRST_MAG53-469</name>
</gene>
<evidence type="ECO:0000256" key="2">
    <source>
        <dbReference type="ARBA" id="ARBA00023125"/>
    </source>
</evidence>
<dbReference type="Gene3D" id="1.10.10.10">
    <property type="entry name" value="Winged helix-like DNA-binding domain superfamily/Winged helix DNA-binding domain"/>
    <property type="match status" value="1"/>
</dbReference>